<protein>
    <submittedName>
        <fullName evidence="3">Phosphoglycerate mutase family (Rhiz)</fullName>
    </submittedName>
</protein>
<dbReference type="InterPro" id="IPR050275">
    <property type="entry name" value="PGM_Phosphatase"/>
</dbReference>
<dbReference type="PROSITE" id="PS00175">
    <property type="entry name" value="PG_MUTASE"/>
    <property type="match status" value="1"/>
</dbReference>
<keyword evidence="2" id="KW-0413">Isomerase</keyword>
<evidence type="ECO:0000256" key="2">
    <source>
        <dbReference type="ARBA" id="ARBA00023235"/>
    </source>
</evidence>
<evidence type="ECO:0000313" key="3">
    <source>
        <dbReference type="EMBL" id="SFV66345.1"/>
    </source>
</evidence>
<dbReference type="SUPFAM" id="SSF53254">
    <property type="entry name" value="Phosphoglycerate mutase-like"/>
    <property type="match status" value="1"/>
</dbReference>
<dbReference type="SMART" id="SM00855">
    <property type="entry name" value="PGAM"/>
    <property type="match status" value="1"/>
</dbReference>
<dbReference type="PIRSF" id="PIRSF000709">
    <property type="entry name" value="6PFK_2-Ptase"/>
    <property type="match status" value="1"/>
</dbReference>
<dbReference type="GO" id="GO:0016791">
    <property type="term" value="F:phosphatase activity"/>
    <property type="evidence" value="ECO:0007669"/>
    <property type="project" value="TreeGrafter"/>
</dbReference>
<name>A0A1W1CKT9_9ZZZZ</name>
<dbReference type="EMBL" id="FPHN01000202">
    <property type="protein sequence ID" value="SFV66345.1"/>
    <property type="molecule type" value="Genomic_DNA"/>
</dbReference>
<dbReference type="InterPro" id="IPR029033">
    <property type="entry name" value="His_PPase_superfam"/>
</dbReference>
<organism evidence="3">
    <name type="scientific">hydrothermal vent metagenome</name>
    <dbReference type="NCBI Taxonomy" id="652676"/>
    <lineage>
        <taxon>unclassified sequences</taxon>
        <taxon>metagenomes</taxon>
        <taxon>ecological metagenomes</taxon>
    </lineage>
</organism>
<dbReference type="Pfam" id="PF00300">
    <property type="entry name" value="His_Phos_1"/>
    <property type="match status" value="1"/>
</dbReference>
<dbReference type="Gene3D" id="3.40.50.1240">
    <property type="entry name" value="Phosphoglycerate mutase-like"/>
    <property type="match status" value="1"/>
</dbReference>
<dbReference type="InterPro" id="IPR001345">
    <property type="entry name" value="PG/BPGM_mutase_AS"/>
</dbReference>
<dbReference type="AlphaFoldDB" id="A0A1W1CKT9"/>
<dbReference type="PANTHER" id="PTHR48100:SF1">
    <property type="entry name" value="HISTIDINE PHOSPHATASE FAMILY PROTEIN-RELATED"/>
    <property type="match status" value="1"/>
</dbReference>
<accession>A0A1W1CKT9</accession>
<evidence type="ECO:0000256" key="1">
    <source>
        <dbReference type="ARBA" id="ARBA00023152"/>
    </source>
</evidence>
<dbReference type="InterPro" id="IPR013078">
    <property type="entry name" value="His_Pase_superF_clade-1"/>
</dbReference>
<gene>
    <name evidence="3" type="ORF">MNB_SV-14-496</name>
</gene>
<dbReference type="GO" id="GO:0005737">
    <property type="term" value="C:cytoplasm"/>
    <property type="evidence" value="ECO:0007669"/>
    <property type="project" value="TreeGrafter"/>
</dbReference>
<proteinExistence type="predicted"/>
<reference evidence="3" key="1">
    <citation type="submission" date="2016-10" db="EMBL/GenBank/DDBJ databases">
        <authorList>
            <person name="de Groot N.N."/>
        </authorList>
    </citation>
    <scope>NUCLEOTIDE SEQUENCE</scope>
</reference>
<keyword evidence="1" id="KW-0324">Glycolysis</keyword>
<sequence>MNLPIIILLRHGQTIWNVEGRYQGQLNSDLTDLGKEQAKENGLKIKKLIGTNPEIKFFSSPLGRAKETSSIICDTLGLDKDKIIFDENIQEVNYGIFEGKTKKFCKKKYKKEFQARESNKWSYVLEDGESYEMVTKRIYSWLERVKDEKMVVLVAHEMINRALRGIYCSYDKESMLKLRQKNDIVLKLENSEEIIVE</sequence>
<dbReference type="PANTHER" id="PTHR48100">
    <property type="entry name" value="BROAD-SPECIFICITY PHOSPHATASE YOR283W-RELATED"/>
    <property type="match status" value="1"/>
</dbReference>
<dbReference type="CDD" id="cd07067">
    <property type="entry name" value="HP_PGM_like"/>
    <property type="match status" value="1"/>
</dbReference>